<accession>A0A927EEF0</accession>
<reference evidence="2" key="1">
    <citation type="submission" date="2020-09" db="EMBL/GenBank/DDBJ databases">
        <title>Bosea spartocytisi sp. nov. a root nodule endophyte of Spartocytisus supranubius in the high mountain ecosystem fo the Teide National Park (Canary Islands, Spain).</title>
        <authorList>
            <person name="Pulido-Suarez L."/>
            <person name="Peix A."/>
            <person name="Igual J.M."/>
            <person name="Socas-Perez N."/>
            <person name="Velazquez E."/>
            <person name="Flores-Felix J.D."/>
            <person name="Leon-Barrios M."/>
        </authorList>
    </citation>
    <scope>NUCLEOTIDE SEQUENCE</scope>
    <source>
        <strain evidence="2">SSUT16</strain>
    </source>
</reference>
<evidence type="ECO:0000256" key="1">
    <source>
        <dbReference type="SAM" id="MobiDB-lite"/>
    </source>
</evidence>
<feature type="compositionally biased region" description="Low complexity" evidence="1">
    <location>
        <begin position="82"/>
        <end position="98"/>
    </location>
</feature>
<name>A0A927EEF0_9HYPH</name>
<dbReference type="EMBL" id="JACXWY010000039">
    <property type="protein sequence ID" value="MBD3849452.1"/>
    <property type="molecule type" value="Genomic_DNA"/>
</dbReference>
<evidence type="ECO:0000313" key="2">
    <source>
        <dbReference type="EMBL" id="MBD3849452.1"/>
    </source>
</evidence>
<proteinExistence type="predicted"/>
<gene>
    <name evidence="2" type="ORF">IED13_27450</name>
</gene>
<protein>
    <submittedName>
        <fullName evidence="2">Uncharacterized protein</fullName>
    </submittedName>
</protein>
<evidence type="ECO:0000313" key="3">
    <source>
        <dbReference type="Proteomes" id="UP000619295"/>
    </source>
</evidence>
<sequence>MIAATGRFSSRCRSELRRIKPGPRHKMITKWPARLQATTSFGLSNSTFIRNRWKENSMRMNMIATAAAGILLAGAAQAQAQTSAPAQKPAQPPASSTQDQSSKPGIRSINVVEINELSDATKSQVNDLVGKRTADEQQQLQKAIENAPMVKSAVEAKGFKSSDVLIAQLNNDGVLTVVTKRAG</sequence>
<feature type="region of interest" description="Disordered" evidence="1">
    <location>
        <begin position="82"/>
        <end position="106"/>
    </location>
</feature>
<dbReference type="RefSeq" id="WP_191126020.1">
    <property type="nucleotide sequence ID" value="NZ_JACXWY010000039.1"/>
</dbReference>
<organism evidence="2 3">
    <name type="scientific">Bosea spartocytisi</name>
    <dbReference type="NCBI Taxonomy" id="2773451"/>
    <lineage>
        <taxon>Bacteria</taxon>
        <taxon>Pseudomonadati</taxon>
        <taxon>Pseudomonadota</taxon>
        <taxon>Alphaproteobacteria</taxon>
        <taxon>Hyphomicrobiales</taxon>
        <taxon>Boseaceae</taxon>
        <taxon>Bosea</taxon>
    </lineage>
</organism>
<comment type="caution">
    <text evidence="2">The sequence shown here is derived from an EMBL/GenBank/DDBJ whole genome shotgun (WGS) entry which is preliminary data.</text>
</comment>
<dbReference type="Proteomes" id="UP000619295">
    <property type="component" value="Unassembled WGS sequence"/>
</dbReference>
<dbReference type="AlphaFoldDB" id="A0A927EEF0"/>
<keyword evidence="3" id="KW-1185">Reference proteome</keyword>